<dbReference type="InterPro" id="IPR018247">
    <property type="entry name" value="EF_Hand_1_Ca_BS"/>
</dbReference>
<gene>
    <name evidence="2" type="ORF">A3D67_04440</name>
</gene>
<dbReference type="InterPro" id="IPR036439">
    <property type="entry name" value="Dockerin_dom_sf"/>
</dbReference>
<comment type="caution">
    <text evidence="2">The sequence shown here is derived from an EMBL/GenBank/DDBJ whole genome shotgun (WGS) entry which is preliminary data.</text>
</comment>
<dbReference type="Gene3D" id="2.60.40.10">
    <property type="entry name" value="Immunoglobulins"/>
    <property type="match status" value="1"/>
</dbReference>
<dbReference type="Gene3D" id="1.10.1330.10">
    <property type="entry name" value="Dockerin domain"/>
    <property type="match status" value="1"/>
</dbReference>
<accession>A0A1G2DGI2</accession>
<dbReference type="AlphaFoldDB" id="A0A1G2DGI2"/>
<evidence type="ECO:0000313" key="3">
    <source>
        <dbReference type="Proteomes" id="UP000178099"/>
    </source>
</evidence>
<name>A0A1G2DGI2_9BACT</name>
<dbReference type="GO" id="GO:0004553">
    <property type="term" value="F:hydrolase activity, hydrolyzing O-glycosyl compounds"/>
    <property type="evidence" value="ECO:0007669"/>
    <property type="project" value="InterPro"/>
</dbReference>
<dbReference type="InterPro" id="IPR013783">
    <property type="entry name" value="Ig-like_fold"/>
</dbReference>
<reference evidence="2 3" key="1">
    <citation type="journal article" date="2016" name="Nat. Commun.">
        <title>Thousands of microbial genomes shed light on interconnected biogeochemical processes in an aquifer system.</title>
        <authorList>
            <person name="Anantharaman K."/>
            <person name="Brown C.T."/>
            <person name="Hug L.A."/>
            <person name="Sharon I."/>
            <person name="Castelle C.J."/>
            <person name="Probst A.J."/>
            <person name="Thomas B.C."/>
            <person name="Singh A."/>
            <person name="Wilkins M.J."/>
            <person name="Karaoz U."/>
            <person name="Brodie E.L."/>
            <person name="Williams K.H."/>
            <person name="Hubbard S.S."/>
            <person name="Banfield J.F."/>
        </authorList>
    </citation>
    <scope>NUCLEOTIDE SEQUENCE [LARGE SCALE GENOMIC DNA]</scope>
</reference>
<dbReference type="Proteomes" id="UP000178099">
    <property type="component" value="Unassembled WGS sequence"/>
</dbReference>
<organism evidence="2 3">
    <name type="scientific">Candidatus Lloydbacteria bacterium RIFCSPHIGHO2_02_FULL_51_22</name>
    <dbReference type="NCBI Taxonomy" id="1798663"/>
    <lineage>
        <taxon>Bacteria</taxon>
        <taxon>Candidatus Lloydiibacteriota</taxon>
    </lineage>
</organism>
<dbReference type="SUPFAM" id="SSF63446">
    <property type="entry name" value="Type I dockerin domain"/>
    <property type="match status" value="1"/>
</dbReference>
<dbReference type="PROSITE" id="PS00018">
    <property type="entry name" value="EF_HAND_1"/>
    <property type="match status" value="2"/>
</dbReference>
<sequence length="474" mass="50286">MCLRDTSRITTNNKERMTTKNSLVFVSLFVAICGIFLFVGIRGVYADSSTISVSVTDGEAFHEEAIVYTAGGTASLTNTNSTTVSATIPANFYTENLRVQLTSYANDYFVSTKPEPFGVDFIGKAYDFTLRKTNGTVVSDTILQPISFTLSYTSSEVSGYTESSLAPYHYNDSTSAWDAISSFTLDTSAKTVTFSASSFSSFAIFGTPTPAASNTTTTTGGGGGGGVVAPPTEVFFYGFAYPESTVLLLKNAQVVSSTRAKADASFQFSLTGITPGTHTFGVVGEDASGHRSVTQSFTVKLTSAITTTLTGIVVPPTVMADKTDVRKGDTVKIEGKAQPGATVALYLGDTGNKIKKILAHVSANTAGSWSYMLPTVALALGGYDIQALAEKGENKTGLSQSVSFTVGLENKVATLFAKAPTHVDFNKDNKVNLIDFSIAAFWFKKESPPAHVDTNGDGKVDLVDFSILAYYWTG</sequence>
<evidence type="ECO:0008006" key="4">
    <source>
        <dbReference type="Google" id="ProtNLM"/>
    </source>
</evidence>
<keyword evidence="1" id="KW-0812">Transmembrane</keyword>
<keyword evidence="1" id="KW-0472">Membrane</keyword>
<dbReference type="GO" id="GO:0000272">
    <property type="term" value="P:polysaccharide catabolic process"/>
    <property type="evidence" value="ECO:0007669"/>
    <property type="project" value="InterPro"/>
</dbReference>
<proteinExistence type="predicted"/>
<feature type="transmembrane region" description="Helical" evidence="1">
    <location>
        <begin position="21"/>
        <end position="45"/>
    </location>
</feature>
<dbReference type="EMBL" id="MHLN01000003">
    <property type="protein sequence ID" value="OGZ12623.1"/>
    <property type="molecule type" value="Genomic_DNA"/>
</dbReference>
<evidence type="ECO:0000256" key="1">
    <source>
        <dbReference type="SAM" id="Phobius"/>
    </source>
</evidence>
<dbReference type="InterPro" id="IPR002105">
    <property type="entry name" value="Dockerin_1_rpt"/>
</dbReference>
<evidence type="ECO:0000313" key="2">
    <source>
        <dbReference type="EMBL" id="OGZ12623.1"/>
    </source>
</evidence>
<protein>
    <recommendedName>
        <fullName evidence="4">Dockerin domain-containing protein</fullName>
    </recommendedName>
</protein>
<dbReference type="Pfam" id="PF00404">
    <property type="entry name" value="Dockerin_1"/>
    <property type="match status" value="1"/>
</dbReference>
<keyword evidence="1" id="KW-1133">Transmembrane helix</keyword>